<feature type="domain" description="Zinc finger DksA/TraR C4-type" evidence="5">
    <location>
        <begin position="79"/>
        <end position="114"/>
    </location>
</feature>
<dbReference type="InterPro" id="IPR037187">
    <property type="entry name" value="DnaK_N"/>
</dbReference>
<keyword evidence="2" id="KW-0863">Zinc-finger</keyword>
<evidence type="ECO:0000256" key="2">
    <source>
        <dbReference type="ARBA" id="ARBA00022771"/>
    </source>
</evidence>
<keyword evidence="7" id="KW-1185">Reference proteome</keyword>
<evidence type="ECO:0000259" key="5">
    <source>
        <dbReference type="Pfam" id="PF01258"/>
    </source>
</evidence>
<dbReference type="EMBL" id="CBXV010000007">
    <property type="protein sequence ID" value="CDM66151.1"/>
    <property type="molecule type" value="Genomic_DNA"/>
</dbReference>
<name>A0A0B6WYI8_9BACT</name>
<proteinExistence type="predicted"/>
<evidence type="ECO:0000256" key="3">
    <source>
        <dbReference type="ARBA" id="ARBA00022833"/>
    </source>
</evidence>
<dbReference type="RefSeq" id="WP_041977082.1">
    <property type="nucleotide sequence ID" value="NZ_CBXV010000007.1"/>
</dbReference>
<dbReference type="PANTHER" id="PTHR33823">
    <property type="entry name" value="RNA POLYMERASE-BINDING TRANSCRIPTION FACTOR DKSA-RELATED"/>
    <property type="match status" value="1"/>
</dbReference>
<dbReference type="SUPFAM" id="SSF109635">
    <property type="entry name" value="DnaK suppressor protein DksA, alpha-hairpin domain"/>
    <property type="match status" value="1"/>
</dbReference>
<dbReference type="SUPFAM" id="SSF57716">
    <property type="entry name" value="Glucocorticoid receptor-like (DNA-binding domain)"/>
    <property type="match status" value="1"/>
</dbReference>
<gene>
    <name evidence="6" type="ORF">PYK22_02163</name>
</gene>
<reference evidence="6 7" key="2">
    <citation type="submission" date="2015-01" db="EMBL/GenBank/DDBJ databases">
        <title>Complete genome sequence of Pyrinomonas methylaliphatogenes type strain K22T.</title>
        <authorList>
            <person name="Lee K.C.Y."/>
            <person name="Power J.F."/>
            <person name="Dunfield P.F."/>
            <person name="Morgan X.C."/>
            <person name="Huttenhower C."/>
            <person name="Stott M.B."/>
        </authorList>
    </citation>
    <scope>NUCLEOTIDE SEQUENCE [LARGE SCALE GENOMIC DNA]</scope>
    <source>
        <strain evidence="6 7">K22</strain>
    </source>
</reference>
<evidence type="ECO:0000256" key="1">
    <source>
        <dbReference type="ARBA" id="ARBA00022723"/>
    </source>
</evidence>
<organism evidence="6 7">
    <name type="scientific">Pyrinomonas methylaliphatogenes</name>
    <dbReference type="NCBI Taxonomy" id="454194"/>
    <lineage>
        <taxon>Bacteria</taxon>
        <taxon>Pseudomonadati</taxon>
        <taxon>Acidobacteriota</taxon>
        <taxon>Blastocatellia</taxon>
        <taxon>Blastocatellales</taxon>
        <taxon>Pyrinomonadaceae</taxon>
        <taxon>Pyrinomonas</taxon>
    </lineage>
</organism>
<dbReference type="PROSITE" id="PS51128">
    <property type="entry name" value="ZF_DKSA_2"/>
    <property type="match status" value="1"/>
</dbReference>
<evidence type="ECO:0000313" key="6">
    <source>
        <dbReference type="EMBL" id="CDM66151.1"/>
    </source>
</evidence>
<dbReference type="Gene3D" id="1.20.120.910">
    <property type="entry name" value="DksA, coiled-coil domain"/>
    <property type="match status" value="1"/>
</dbReference>
<dbReference type="GO" id="GO:0008270">
    <property type="term" value="F:zinc ion binding"/>
    <property type="evidence" value="ECO:0007669"/>
    <property type="project" value="UniProtKB-KW"/>
</dbReference>
<dbReference type="AlphaFoldDB" id="A0A0B6WYI8"/>
<sequence length="125" mass="14836">MDKKRLKTFRDRLLERREALFRQVMEAEMRSRERDMEETQDPADMAANAYAKELMVSMSDNDRQLLRLIDEALQRIEEGDYGLCVNCGEPVPDKRLEALPWARYCLRCQDLYERGLLDQEEESQS</sequence>
<dbReference type="Proteomes" id="UP000031518">
    <property type="component" value="Unassembled WGS sequence"/>
</dbReference>
<feature type="zinc finger region" description="dksA C4-type" evidence="4">
    <location>
        <begin position="84"/>
        <end position="108"/>
    </location>
</feature>
<dbReference type="STRING" id="454194.PYK22_02163"/>
<keyword evidence="3" id="KW-0862">Zinc</keyword>
<dbReference type="InterPro" id="IPR000962">
    <property type="entry name" value="Znf_DskA_TraR"/>
</dbReference>
<dbReference type="OrthoDB" id="9811543at2"/>
<dbReference type="PANTHER" id="PTHR33823:SF4">
    <property type="entry name" value="GENERAL STRESS PROTEIN 16O"/>
    <property type="match status" value="1"/>
</dbReference>
<protein>
    <submittedName>
        <fullName evidence="6">Transcriptional regulator, TraR/DksA family</fullName>
    </submittedName>
</protein>
<accession>A0A0B6WYI8</accession>
<dbReference type="Pfam" id="PF01258">
    <property type="entry name" value="zf-dskA_traR"/>
    <property type="match status" value="1"/>
</dbReference>
<reference evidence="6 7" key="1">
    <citation type="submission" date="2013-12" db="EMBL/GenBank/DDBJ databases">
        <authorList>
            <person name="Stott M."/>
        </authorList>
    </citation>
    <scope>NUCLEOTIDE SEQUENCE [LARGE SCALE GENOMIC DNA]</scope>
    <source>
        <strain evidence="6 7">K22</strain>
    </source>
</reference>
<evidence type="ECO:0000313" key="7">
    <source>
        <dbReference type="Proteomes" id="UP000031518"/>
    </source>
</evidence>
<evidence type="ECO:0000256" key="4">
    <source>
        <dbReference type="PROSITE-ProRule" id="PRU00510"/>
    </source>
</evidence>
<keyword evidence="1" id="KW-0479">Metal-binding</keyword>